<dbReference type="GO" id="GO:0031012">
    <property type="term" value="C:extracellular matrix"/>
    <property type="evidence" value="ECO:0007669"/>
    <property type="project" value="TreeGrafter"/>
</dbReference>
<evidence type="ECO:0000259" key="2">
    <source>
        <dbReference type="SMART" id="SM00832"/>
    </source>
</evidence>
<protein>
    <recommendedName>
        <fullName evidence="2">VWF/SSPO/Zonadhesin-like cysteine-rich domain-containing protein</fullName>
    </recommendedName>
</protein>
<dbReference type="PANTHER" id="PTHR11339">
    <property type="entry name" value="EXTRACELLULAR MATRIX GLYCOPROTEIN RELATED"/>
    <property type="match status" value="1"/>
</dbReference>
<accession>A0AAW0VPD5</accession>
<keyword evidence="4" id="KW-1185">Reference proteome</keyword>
<evidence type="ECO:0000256" key="1">
    <source>
        <dbReference type="ARBA" id="ARBA00023157"/>
    </source>
</evidence>
<feature type="non-terminal residue" evidence="3">
    <location>
        <position position="121"/>
    </location>
</feature>
<reference evidence="3 4" key="1">
    <citation type="journal article" date="2024" name="BMC Genomics">
        <title>Genome assembly of redclaw crayfish (Cherax quadricarinatus) provides insights into its immune adaptation and hypoxia tolerance.</title>
        <authorList>
            <person name="Liu Z."/>
            <person name="Zheng J."/>
            <person name="Li H."/>
            <person name="Fang K."/>
            <person name="Wang S."/>
            <person name="He J."/>
            <person name="Zhou D."/>
            <person name="Weng S."/>
            <person name="Chi M."/>
            <person name="Gu Z."/>
            <person name="He J."/>
            <person name="Li F."/>
            <person name="Wang M."/>
        </authorList>
    </citation>
    <scope>NUCLEOTIDE SEQUENCE [LARGE SCALE GENOMIC DNA]</scope>
    <source>
        <strain evidence="3">ZL_2023a</strain>
    </source>
</reference>
<dbReference type="Proteomes" id="UP001445076">
    <property type="component" value="Unassembled WGS sequence"/>
</dbReference>
<organism evidence="3 4">
    <name type="scientific">Cherax quadricarinatus</name>
    <name type="common">Australian red claw crayfish</name>
    <dbReference type="NCBI Taxonomy" id="27406"/>
    <lineage>
        <taxon>Eukaryota</taxon>
        <taxon>Metazoa</taxon>
        <taxon>Ecdysozoa</taxon>
        <taxon>Arthropoda</taxon>
        <taxon>Crustacea</taxon>
        <taxon>Multicrustacea</taxon>
        <taxon>Malacostraca</taxon>
        <taxon>Eumalacostraca</taxon>
        <taxon>Eucarida</taxon>
        <taxon>Decapoda</taxon>
        <taxon>Pleocyemata</taxon>
        <taxon>Astacidea</taxon>
        <taxon>Parastacoidea</taxon>
        <taxon>Parastacidae</taxon>
        <taxon>Cherax</taxon>
    </lineage>
</organism>
<evidence type="ECO:0000313" key="3">
    <source>
        <dbReference type="EMBL" id="KAK8718898.1"/>
    </source>
</evidence>
<comment type="caution">
    <text evidence="3">The sequence shown here is derived from an EMBL/GenBank/DDBJ whole genome shotgun (WGS) entry which is preliminary data.</text>
</comment>
<proteinExistence type="predicted"/>
<feature type="non-terminal residue" evidence="3">
    <location>
        <position position="1"/>
    </location>
</feature>
<sequence length="121" mass="13413">APIADESKPCDRHVQNKAVAEKFCTKVKSNLFASCHLEVDPDPFYRDCLYDMCSCETKLDGCLCPVLAAYSKECARKGVLIDWRAEVRECGVHCTGGQKYQVCGNRCSHTCLDLATNPDCT</sequence>
<gene>
    <name evidence="3" type="ORF">OTU49_014379</name>
</gene>
<dbReference type="InterPro" id="IPR014853">
    <property type="entry name" value="VWF/SSPO/ZAN-like_Cys-rich_dom"/>
</dbReference>
<dbReference type="GO" id="GO:0005615">
    <property type="term" value="C:extracellular space"/>
    <property type="evidence" value="ECO:0007669"/>
    <property type="project" value="TreeGrafter"/>
</dbReference>
<dbReference type="EMBL" id="JARKIK010003721">
    <property type="protein sequence ID" value="KAK8718898.1"/>
    <property type="molecule type" value="Genomic_DNA"/>
</dbReference>
<dbReference type="SMART" id="SM00832">
    <property type="entry name" value="C8"/>
    <property type="match status" value="1"/>
</dbReference>
<evidence type="ECO:0000313" key="4">
    <source>
        <dbReference type="Proteomes" id="UP001445076"/>
    </source>
</evidence>
<keyword evidence="1" id="KW-1015">Disulfide bond</keyword>
<dbReference type="PANTHER" id="PTHR11339:SF386">
    <property type="entry name" value="HEMOLECTIN, ISOFORM A"/>
    <property type="match status" value="1"/>
</dbReference>
<dbReference type="AlphaFoldDB" id="A0AAW0VPD5"/>
<name>A0AAW0VPD5_CHEQU</name>
<dbReference type="Pfam" id="PF08742">
    <property type="entry name" value="C8"/>
    <property type="match status" value="1"/>
</dbReference>
<feature type="domain" description="VWF/SSPO/Zonadhesin-like cysteine-rich" evidence="2">
    <location>
        <begin position="17"/>
        <end position="91"/>
    </location>
</feature>
<dbReference type="InterPro" id="IPR050780">
    <property type="entry name" value="Mucin_vWF_Thrombospondin_sf"/>
</dbReference>